<reference evidence="1 2" key="1">
    <citation type="submission" date="2019-03" db="EMBL/GenBank/DDBJ databases">
        <title>First draft genome of Liparis tanakae, snailfish: a comprehensive survey of snailfish specific genes.</title>
        <authorList>
            <person name="Kim W."/>
            <person name="Song I."/>
            <person name="Jeong J.-H."/>
            <person name="Kim D."/>
            <person name="Kim S."/>
            <person name="Ryu S."/>
            <person name="Song J.Y."/>
            <person name="Lee S.K."/>
        </authorList>
    </citation>
    <scope>NUCLEOTIDE SEQUENCE [LARGE SCALE GENOMIC DNA]</scope>
    <source>
        <tissue evidence="1">Muscle</tissue>
    </source>
</reference>
<keyword evidence="2" id="KW-1185">Reference proteome</keyword>
<sequence>MFGASGGFTDHAELLASGGEKRCDARHGLQGKLSGSFTAAALHIGIALKSFREVDLCLQFGASSPAAPPPSGLSTNVVGVFEQTFWKPLEKLLVLLPGVPV</sequence>
<dbReference type="AlphaFoldDB" id="A0A4Z2F0W8"/>
<accession>A0A4Z2F0W8</accession>
<evidence type="ECO:0000313" key="2">
    <source>
        <dbReference type="Proteomes" id="UP000314294"/>
    </source>
</evidence>
<organism evidence="1 2">
    <name type="scientific">Liparis tanakae</name>
    <name type="common">Tanaka's snailfish</name>
    <dbReference type="NCBI Taxonomy" id="230148"/>
    <lineage>
        <taxon>Eukaryota</taxon>
        <taxon>Metazoa</taxon>
        <taxon>Chordata</taxon>
        <taxon>Craniata</taxon>
        <taxon>Vertebrata</taxon>
        <taxon>Euteleostomi</taxon>
        <taxon>Actinopterygii</taxon>
        <taxon>Neopterygii</taxon>
        <taxon>Teleostei</taxon>
        <taxon>Neoteleostei</taxon>
        <taxon>Acanthomorphata</taxon>
        <taxon>Eupercaria</taxon>
        <taxon>Perciformes</taxon>
        <taxon>Cottioidei</taxon>
        <taxon>Cottales</taxon>
        <taxon>Liparidae</taxon>
        <taxon>Liparis</taxon>
    </lineage>
</organism>
<comment type="caution">
    <text evidence="1">The sequence shown here is derived from an EMBL/GenBank/DDBJ whole genome shotgun (WGS) entry which is preliminary data.</text>
</comment>
<gene>
    <name evidence="1" type="ORF">EYF80_055542</name>
</gene>
<proteinExistence type="predicted"/>
<dbReference type="Proteomes" id="UP000314294">
    <property type="component" value="Unassembled WGS sequence"/>
</dbReference>
<dbReference type="EMBL" id="SRLO01001997">
    <property type="protein sequence ID" value="TNN34294.1"/>
    <property type="molecule type" value="Genomic_DNA"/>
</dbReference>
<protein>
    <submittedName>
        <fullName evidence="1">Uncharacterized protein</fullName>
    </submittedName>
</protein>
<name>A0A4Z2F0W8_9TELE</name>
<evidence type="ECO:0000313" key="1">
    <source>
        <dbReference type="EMBL" id="TNN34294.1"/>
    </source>
</evidence>